<accession>A0A4P7BDA2</accession>
<sequence length="457" mass="48542">MLRHLFLSFAFLISSCAWADDAGKIIFAAGNSQLDGEAAAVGATVREGAVVRTGADGFVYVKTLDNGLFILRPNSEARVVTYRVDQANPQNTRVKFELVKGVARARSGDAVKQARQNFRFNTPVAAIGVRGTDFTVFTDNVTTSVTVLTGGVVVSGFGEGCRPEGAGPCEGAASRELFAAQKGQLLRVQKGKAAPEVLRGGESTPDEVTPPRTDEPVAHAAGGSAIASGPNLDAKKSDSLVAVTTANQPPPKDNPVVVPPPVSVPPIIVPPVLVPPVIVPDPEPLQPERGIVWGRWQSVLGQVPQINMLIENKRSQLLATNGNFALYQTSGREYVAPERGSMGFKLAQSDVYMYTDYGTKRIESPASMSNGKLTVDFGARSFVTSADVTSLKETFGLQAQGVLGKNGRLYGDDPAGRTGVMNVQGLLSNEHNGTAVYIFDARLDKNRTVNGAALWRH</sequence>
<dbReference type="Proteomes" id="UP000294359">
    <property type="component" value="Chromosome"/>
</dbReference>
<dbReference type="Gene3D" id="2.60.120.1440">
    <property type="match status" value="1"/>
</dbReference>
<dbReference type="PROSITE" id="PS51257">
    <property type="entry name" value="PROKAR_LIPOPROTEIN"/>
    <property type="match status" value="1"/>
</dbReference>
<evidence type="ECO:0000313" key="6">
    <source>
        <dbReference type="Proteomes" id="UP000294359"/>
    </source>
</evidence>
<dbReference type="AlphaFoldDB" id="A0A4P7BDA2"/>
<feature type="compositionally biased region" description="Low complexity" evidence="1">
    <location>
        <begin position="218"/>
        <end position="229"/>
    </location>
</feature>
<evidence type="ECO:0000313" key="5">
    <source>
        <dbReference type="EMBL" id="QBQ36666.1"/>
    </source>
</evidence>
<name>A0A4P7BDA2_9BURK</name>
<organism evidence="4 7">
    <name type="scientific">Pseudoduganella plicata</name>
    <dbReference type="NCBI Taxonomy" id="321984"/>
    <lineage>
        <taxon>Bacteria</taxon>
        <taxon>Pseudomonadati</taxon>
        <taxon>Pseudomonadota</taxon>
        <taxon>Betaproteobacteria</taxon>
        <taxon>Burkholderiales</taxon>
        <taxon>Oxalobacteraceae</taxon>
        <taxon>Telluria group</taxon>
        <taxon>Pseudoduganella</taxon>
    </lineage>
</organism>
<reference evidence="4" key="1">
    <citation type="journal article" date="2014" name="Int. J. Syst. Evol. Microbiol.">
        <title>Complete genome sequence of Corynebacterium casei LMG S-19264T (=DSM 44701T), isolated from a smear-ripened cheese.</title>
        <authorList>
            <consortium name="US DOE Joint Genome Institute (JGI-PGF)"/>
            <person name="Walter F."/>
            <person name="Albersmeier A."/>
            <person name="Kalinowski J."/>
            <person name="Ruckert C."/>
        </authorList>
    </citation>
    <scope>NUCLEOTIDE SEQUENCE</scope>
    <source>
        <strain evidence="4">KCTC 12344</strain>
    </source>
</reference>
<dbReference type="InterPro" id="IPR006860">
    <property type="entry name" value="FecR"/>
</dbReference>
<evidence type="ECO:0000259" key="3">
    <source>
        <dbReference type="Pfam" id="PF04773"/>
    </source>
</evidence>
<dbReference type="EMBL" id="CP038026">
    <property type="protein sequence ID" value="QBQ36666.1"/>
    <property type="molecule type" value="Genomic_DNA"/>
</dbReference>
<feature type="domain" description="FecR protein" evidence="3">
    <location>
        <begin position="50"/>
        <end position="152"/>
    </location>
</feature>
<feature type="signal peptide" evidence="2">
    <location>
        <begin position="1"/>
        <end position="19"/>
    </location>
</feature>
<protein>
    <recommendedName>
        <fullName evidence="3">FecR protein domain-containing protein</fullName>
    </recommendedName>
</protein>
<keyword evidence="2" id="KW-0732">Signal</keyword>
<reference evidence="4" key="3">
    <citation type="submission" date="2022-12" db="EMBL/GenBank/DDBJ databases">
        <authorList>
            <person name="Sun Q."/>
            <person name="Kim S."/>
        </authorList>
    </citation>
    <scope>NUCLEOTIDE SEQUENCE</scope>
    <source>
        <strain evidence="4">KCTC 12344</strain>
    </source>
</reference>
<dbReference type="PANTHER" id="PTHR38731">
    <property type="entry name" value="LIPL45-RELATED LIPOPROTEIN-RELATED"/>
    <property type="match status" value="1"/>
</dbReference>
<evidence type="ECO:0000313" key="7">
    <source>
        <dbReference type="Proteomes" id="UP000619512"/>
    </source>
</evidence>
<dbReference type="EMBL" id="BMWW01000001">
    <property type="protein sequence ID" value="GGY73660.1"/>
    <property type="molecule type" value="Genomic_DNA"/>
</dbReference>
<feature type="region of interest" description="Disordered" evidence="1">
    <location>
        <begin position="191"/>
        <end position="233"/>
    </location>
</feature>
<dbReference type="RefSeq" id="WP_134384946.1">
    <property type="nucleotide sequence ID" value="NZ_BMWW01000001.1"/>
</dbReference>
<reference evidence="5 6" key="2">
    <citation type="submission" date="2019-03" db="EMBL/GenBank/DDBJ databases">
        <title>Draft Genome Sequences of Six Type Strains of the Genus Massilia.</title>
        <authorList>
            <person name="Miess H."/>
            <person name="Frediansyhah A."/>
            <person name="Gross H."/>
        </authorList>
    </citation>
    <scope>NUCLEOTIDE SEQUENCE [LARGE SCALE GENOMIC DNA]</scope>
    <source>
        <strain evidence="5 6">DSM 17505</strain>
    </source>
</reference>
<gene>
    <name evidence="5" type="ORF">E1742_11190</name>
    <name evidence="4" type="ORF">GCM10007388_02320</name>
</gene>
<evidence type="ECO:0000256" key="2">
    <source>
        <dbReference type="SAM" id="SignalP"/>
    </source>
</evidence>
<proteinExistence type="predicted"/>
<evidence type="ECO:0000256" key="1">
    <source>
        <dbReference type="SAM" id="MobiDB-lite"/>
    </source>
</evidence>
<dbReference type="Proteomes" id="UP000619512">
    <property type="component" value="Unassembled WGS sequence"/>
</dbReference>
<evidence type="ECO:0000313" key="4">
    <source>
        <dbReference type="EMBL" id="GGY73660.1"/>
    </source>
</evidence>
<feature type="chain" id="PRO_5044229248" description="FecR protein domain-containing protein" evidence="2">
    <location>
        <begin position="20"/>
        <end position="457"/>
    </location>
</feature>
<dbReference type="OrthoDB" id="369729at2"/>
<keyword evidence="6" id="KW-1185">Reference proteome</keyword>
<dbReference type="Pfam" id="PF04773">
    <property type="entry name" value="FecR"/>
    <property type="match status" value="1"/>
</dbReference>